<reference evidence="1" key="1">
    <citation type="submission" date="2024-02" db="EMBL/GenBank/DDBJ databases">
        <title>Complete genome sequence of Xanthomonas sp. 10-10.</title>
        <authorList>
            <person name="Biessy A."/>
            <person name="Ciotola M."/>
            <person name="Cadieux M."/>
            <person name="Soufiane B."/>
            <person name="Laforest M."/>
            <person name="Filion M."/>
        </authorList>
    </citation>
    <scope>NUCLEOTIDE SEQUENCE</scope>
    <source>
        <strain evidence="1">10-10</strain>
    </source>
</reference>
<gene>
    <name evidence="1" type="ORF">VZ068_04760</name>
</gene>
<dbReference type="EMBL" id="CP144460">
    <property type="protein sequence ID" value="XBS38847.1"/>
    <property type="molecule type" value="Genomic_DNA"/>
</dbReference>
<sequence length="42" mass="4739">MQEQEMDVIAESLGRIRVALARVSAIWLLHWPNSPAWMAASC</sequence>
<protein>
    <submittedName>
        <fullName evidence="1">Uncharacterized protein</fullName>
    </submittedName>
</protein>
<accession>A0AAU7PAX8</accession>
<dbReference type="AlphaFoldDB" id="A0AAU7PAX8"/>
<evidence type="ECO:0000313" key="1">
    <source>
        <dbReference type="EMBL" id="XBS38847.1"/>
    </source>
</evidence>
<organism evidence="1">
    <name type="scientific">Xanthomonas sp. 10-10</name>
    <dbReference type="NCBI Taxonomy" id="3115848"/>
    <lineage>
        <taxon>Bacteria</taxon>
        <taxon>Pseudomonadati</taxon>
        <taxon>Pseudomonadota</taxon>
        <taxon>Gammaproteobacteria</taxon>
        <taxon>Lysobacterales</taxon>
        <taxon>Lysobacteraceae</taxon>
        <taxon>Xanthomonas</taxon>
    </lineage>
</organism>
<name>A0AAU7PAX8_9XANT</name>
<dbReference type="RefSeq" id="WP_349657053.1">
    <property type="nucleotide sequence ID" value="NZ_CP144460.1"/>
</dbReference>
<proteinExistence type="predicted"/>